<dbReference type="Gramene" id="KZM90130">
    <property type="protein sequence ID" value="KZM90130"/>
    <property type="gene ID" value="DCAR_022505"/>
</dbReference>
<gene>
    <name evidence="2" type="ORF">DCAR_022505</name>
</gene>
<dbReference type="AlphaFoldDB" id="A0A161ZTW1"/>
<sequence>MMSVKIDIMKSPSEIPENSGKRKLEDLDAGSLRLSTPSCYTNCDAAVFEKPENSTCDSALNMRIVKNISGFCSYTREEEAE</sequence>
<protein>
    <submittedName>
        <fullName evidence="2">Uncharacterized protein</fullName>
    </submittedName>
</protein>
<feature type="region of interest" description="Disordered" evidence="1">
    <location>
        <begin position="1"/>
        <end position="23"/>
    </location>
</feature>
<accession>A0A161ZTW1</accession>
<name>A0A161ZTW1_DAUCS</name>
<dbReference type="EMBL" id="LNRQ01000006">
    <property type="protein sequence ID" value="KZM90130.1"/>
    <property type="molecule type" value="Genomic_DNA"/>
</dbReference>
<reference evidence="2" key="1">
    <citation type="journal article" date="2016" name="Nat. Genet.">
        <title>A high-quality carrot genome assembly provides new insights into carotenoid accumulation and asterid genome evolution.</title>
        <authorList>
            <person name="Iorizzo M."/>
            <person name="Ellison S."/>
            <person name="Senalik D."/>
            <person name="Zeng P."/>
            <person name="Satapoomin P."/>
            <person name="Huang J."/>
            <person name="Bowman M."/>
            <person name="Iovene M."/>
            <person name="Sanseverino W."/>
            <person name="Cavagnaro P."/>
            <person name="Yildiz M."/>
            <person name="Macko-Podgorni A."/>
            <person name="Moranska E."/>
            <person name="Grzebelus E."/>
            <person name="Grzebelus D."/>
            <person name="Ashrafi H."/>
            <person name="Zheng Z."/>
            <person name="Cheng S."/>
            <person name="Spooner D."/>
            <person name="Van Deynze A."/>
            <person name="Simon P."/>
        </authorList>
    </citation>
    <scope>NUCLEOTIDE SEQUENCE [LARGE SCALE GENOMIC DNA]</scope>
    <source>
        <tissue evidence="2">Leaf</tissue>
    </source>
</reference>
<organism evidence="2">
    <name type="scientific">Daucus carota subsp. sativus</name>
    <name type="common">Carrot</name>
    <dbReference type="NCBI Taxonomy" id="79200"/>
    <lineage>
        <taxon>Eukaryota</taxon>
        <taxon>Viridiplantae</taxon>
        <taxon>Streptophyta</taxon>
        <taxon>Embryophyta</taxon>
        <taxon>Tracheophyta</taxon>
        <taxon>Spermatophyta</taxon>
        <taxon>Magnoliopsida</taxon>
        <taxon>eudicotyledons</taxon>
        <taxon>Gunneridae</taxon>
        <taxon>Pentapetalae</taxon>
        <taxon>asterids</taxon>
        <taxon>campanulids</taxon>
        <taxon>Apiales</taxon>
        <taxon>Apiaceae</taxon>
        <taxon>Apioideae</taxon>
        <taxon>Scandiceae</taxon>
        <taxon>Daucinae</taxon>
        <taxon>Daucus</taxon>
        <taxon>Daucus sect. Daucus</taxon>
    </lineage>
</organism>
<comment type="caution">
    <text evidence="2">The sequence shown here is derived from an EMBL/GenBank/DDBJ whole genome shotgun (WGS) entry which is preliminary data.</text>
</comment>
<evidence type="ECO:0000256" key="1">
    <source>
        <dbReference type="SAM" id="MobiDB-lite"/>
    </source>
</evidence>
<proteinExistence type="predicted"/>
<evidence type="ECO:0000313" key="2">
    <source>
        <dbReference type="EMBL" id="KZM90130.1"/>
    </source>
</evidence>